<keyword evidence="1" id="KW-0812">Transmembrane</keyword>
<comment type="caution">
    <text evidence="2">The sequence shown here is derived from an EMBL/GenBank/DDBJ whole genome shotgun (WGS) entry which is preliminary data.</text>
</comment>
<dbReference type="EMBL" id="ACKO02000001">
    <property type="protein sequence ID" value="EET46134.1"/>
    <property type="molecule type" value="Genomic_DNA"/>
</dbReference>
<evidence type="ECO:0000313" key="2">
    <source>
        <dbReference type="EMBL" id="EET46134.1"/>
    </source>
</evidence>
<keyword evidence="1" id="KW-1133">Transmembrane helix</keyword>
<reference evidence="2" key="1">
    <citation type="submission" date="2009-07" db="EMBL/GenBank/DDBJ databases">
        <authorList>
            <person name="Weinstock G."/>
            <person name="Sodergren E."/>
            <person name="Clifton S."/>
            <person name="Fulton L."/>
            <person name="Fulton B."/>
            <person name="Courtney L."/>
            <person name="Fronick C."/>
            <person name="Harrison M."/>
            <person name="Strong C."/>
            <person name="Farmer C."/>
            <person name="Delahaunty K."/>
            <person name="Markovic C."/>
            <person name="Hall O."/>
            <person name="Minx P."/>
            <person name="Tomlinson C."/>
            <person name="Mitreva M."/>
            <person name="Nelson J."/>
            <person name="Hou S."/>
            <person name="Wollam A."/>
            <person name="Pepin K.H."/>
            <person name="Johnson M."/>
            <person name="Bhonagiri V."/>
            <person name="Nash W.E."/>
            <person name="Warren W."/>
            <person name="Chinwalla A."/>
            <person name="Mardis E.R."/>
            <person name="Wilson R.K."/>
        </authorList>
    </citation>
    <scope>NUCLEOTIDE SEQUENCE [LARGE SCALE GENOMIC DNA]</scope>
    <source>
        <strain evidence="2">ATCC 29256</strain>
    </source>
</reference>
<sequence>MTRLWNKGFSVSVYSGLTVTSATILMFDINLSCRFCFQTTS</sequence>
<feature type="transmembrane region" description="Helical" evidence="1">
    <location>
        <begin position="12"/>
        <end position="31"/>
    </location>
</feature>
<proteinExistence type="predicted"/>
<name>C6M161_NEISI</name>
<gene>
    <name evidence="2" type="ORF">NEISICOT_00239</name>
</gene>
<evidence type="ECO:0000313" key="3">
    <source>
        <dbReference type="Proteomes" id="UP000005365"/>
    </source>
</evidence>
<protein>
    <submittedName>
        <fullName evidence="2">Uncharacterized protein</fullName>
    </submittedName>
</protein>
<organism evidence="2 3">
    <name type="scientific">Neisseria sicca ATCC 29256</name>
    <dbReference type="NCBI Taxonomy" id="547045"/>
    <lineage>
        <taxon>Bacteria</taxon>
        <taxon>Pseudomonadati</taxon>
        <taxon>Pseudomonadota</taxon>
        <taxon>Betaproteobacteria</taxon>
        <taxon>Neisseriales</taxon>
        <taxon>Neisseriaceae</taxon>
        <taxon>Neisseria</taxon>
    </lineage>
</organism>
<dbReference type="AlphaFoldDB" id="C6M161"/>
<evidence type="ECO:0000256" key="1">
    <source>
        <dbReference type="SAM" id="Phobius"/>
    </source>
</evidence>
<keyword evidence="3" id="KW-1185">Reference proteome</keyword>
<accession>C6M161</accession>
<keyword evidence="1" id="KW-0472">Membrane</keyword>
<dbReference type="Proteomes" id="UP000005365">
    <property type="component" value="Unassembled WGS sequence"/>
</dbReference>